<feature type="coiled-coil region" evidence="1">
    <location>
        <begin position="698"/>
        <end position="857"/>
    </location>
</feature>
<feature type="region of interest" description="Disordered" evidence="2">
    <location>
        <begin position="270"/>
        <end position="294"/>
    </location>
</feature>
<accession>A0A9P6IYF0</accession>
<feature type="region of interest" description="Disordered" evidence="2">
    <location>
        <begin position="21"/>
        <end position="52"/>
    </location>
</feature>
<feature type="coiled-coil region" evidence="1">
    <location>
        <begin position="583"/>
        <end position="662"/>
    </location>
</feature>
<name>A0A9P6IYF0_MORAP</name>
<evidence type="ECO:0000313" key="4">
    <source>
        <dbReference type="Proteomes" id="UP000738359"/>
    </source>
</evidence>
<dbReference type="EMBL" id="JAAAHY010001021">
    <property type="protein sequence ID" value="KAF9953726.1"/>
    <property type="molecule type" value="Genomic_DNA"/>
</dbReference>
<feature type="coiled-coil region" evidence="1">
    <location>
        <begin position="1150"/>
        <end position="1374"/>
    </location>
</feature>
<sequence length="1590" mass="180958">MVYVTRSKPSTITVGIPGARRSTITARGPQKKLASPIAKTKNRGAIIPKTPISARDVHAHHTKDGKQHHVFEHDGRDRHHEWYNDSSENEDQPGSIRGAAKELDRDDPASTDASFDHNGSQPLDSAGSSQKSLAHRAAARLSALISKAAPSSTTTRDTDVSKDIHAEQGSQKRHLNDRDQSEIERDGFGLHPTPLDISEGTSRDERSRSKAHKAPRFTSGGSNKAVQSSSSAKGTGEESHSESSSRRWLRMDETSNSAIACRYQDSNATTTTETVVTARSSASTRQQAQDEARTRYIAQKSQVDRQKARDAIFSLDGDVVQLQRLLLEKDAALRAAETQATELQETTIRSESLSREICELEVTICSLQDNLKSTSKTLKKTQNERQKEQEKGIELQKALQEKIAKLDARLKDKEHVRMQSLALQKSLDEANAQRVGLVAQIHRLSELLKSREADLQGARSTIDSLERSNHAHSEETLRLVRELSALKRAAADREDELKEFRQKISALEGNQEKAQDLELQIQSLREQISEREVCIKVLERANRSLRHRNARSDDLTEEVRVLRAHIKDSEFHLSQALTSVTELSGYKARAVQLEEELRDLQDQIDVQEKHLTYLEDALESHEGCAMEIQGLQGYAKTLEDEVHQKQAEIQGLQRTNAGLEKEVACIPALQSEMRTLLHEMKSRDQLAATAKEKADHDLNDISSTASALKIESENLRQRLLDKTRELKEAQRDLKESESEKAKNMDLTVEVTRLEKMFAEKERKIVDLERIVDGMKDRARRADILQSELVELRKETDHAKNMADQSARDLHAASSTASQLVVQRESLREQLLLKEKELALANQNIENLQMRSREMDELLIKVVSLDESSRMHLDRAEKAEKLSRGMQGDIDAMEVRLADLQDQLGKKESGLQAALDKANSSHQAALQRLEETQGAATELKRRLKDADKCAKHQIAQSDKELRSLQGELKVWEDHEVGWIAKVTDLTVDLEKSIGVIHRKDKLIGDMEHKLGEQSKELTRMNETLLQARDDIRSSRKRQLSEIEDRVHETTREHNREKSQLKTAVSKLESHLHHLEKRLRFDHNHEVKEQELAERIRELVMWKQTSEHQTNEWETTVEHLEREKEQRVITILHYERQIRSLQEKLGNAELWRERALSQAEKLTAMIMTLDRELNVLKSALAQHDAHDGEISKRGQALGAQIKSLESARDELHRELRTKDGQIAALGERLREEVGSYSVRLEDARRDISIKDNKIEALGKRIAEQNRAQVVLEKKVAQDGQTLSLLENTLDSLRASLATQMDRYKKLDIRYKATLVAQADQDRQLNQLERKLVQVAANDAEKHKQLQSRAHHLEAALDKALKKIGNYQLEIHNLTRSYHDALAQVESATAQMSKMVPQEQANHDACAARVQSSEREVARLSLRISDLKATVNRMSKERDDRARVWVDEEIGYKDQLIKMAKQQQVIEAQLRDADHERLGREQDRMRAEKNKRRLEDTVESLKQASRQLQKEFLVLEAHLRREMTTNSDLTGLLAKLRHSIQRDSAQELESLDHLEKELKSRGSIVEETIRFTRSRMDSGAFLETQEMSLKSSA</sequence>
<comment type="caution">
    <text evidence="3">The sequence shown here is derived from an EMBL/GenBank/DDBJ whole genome shotgun (WGS) entry which is preliminary data.</text>
</comment>
<feature type="coiled-coil region" evidence="1">
    <location>
        <begin position="1481"/>
        <end position="1508"/>
    </location>
</feature>
<organism evidence="3 4">
    <name type="scientific">Mortierella alpina</name>
    <name type="common">Oleaginous fungus</name>
    <name type="synonym">Mortierella renispora</name>
    <dbReference type="NCBI Taxonomy" id="64518"/>
    <lineage>
        <taxon>Eukaryota</taxon>
        <taxon>Fungi</taxon>
        <taxon>Fungi incertae sedis</taxon>
        <taxon>Mucoromycota</taxon>
        <taxon>Mortierellomycotina</taxon>
        <taxon>Mortierellomycetes</taxon>
        <taxon>Mortierellales</taxon>
        <taxon>Mortierellaceae</taxon>
        <taxon>Mortierella</taxon>
    </lineage>
</organism>
<feature type="compositionally biased region" description="Basic and acidic residues" evidence="2">
    <location>
        <begin position="156"/>
        <end position="166"/>
    </location>
</feature>
<dbReference type="GO" id="GO:0005856">
    <property type="term" value="C:cytoskeleton"/>
    <property type="evidence" value="ECO:0007669"/>
    <property type="project" value="TreeGrafter"/>
</dbReference>
<evidence type="ECO:0000256" key="1">
    <source>
        <dbReference type="SAM" id="Coils"/>
    </source>
</evidence>
<dbReference type="Proteomes" id="UP000738359">
    <property type="component" value="Unassembled WGS sequence"/>
</dbReference>
<feature type="region of interest" description="Disordered" evidence="2">
    <location>
        <begin position="148"/>
        <end position="250"/>
    </location>
</feature>
<feature type="compositionally biased region" description="Basic and acidic residues" evidence="2">
    <location>
        <begin position="235"/>
        <end position="250"/>
    </location>
</feature>
<keyword evidence="1" id="KW-0175">Coiled coil</keyword>
<dbReference type="PANTHER" id="PTHR47357:SF1">
    <property type="entry name" value="SPINDLE POLE BODY COMPONENT 110"/>
    <property type="match status" value="1"/>
</dbReference>
<gene>
    <name evidence="3" type="ORF">BGZ70_000140</name>
</gene>
<dbReference type="GO" id="GO:0005200">
    <property type="term" value="F:structural constituent of cytoskeleton"/>
    <property type="evidence" value="ECO:0007669"/>
    <property type="project" value="TreeGrafter"/>
</dbReference>
<feature type="compositionally biased region" description="Basic and acidic residues" evidence="2">
    <location>
        <begin position="174"/>
        <end position="188"/>
    </location>
</feature>
<reference evidence="3" key="1">
    <citation type="journal article" date="2020" name="Fungal Divers.">
        <title>Resolving the Mortierellaceae phylogeny through synthesis of multi-gene phylogenetics and phylogenomics.</title>
        <authorList>
            <person name="Vandepol N."/>
            <person name="Liber J."/>
            <person name="Desiro A."/>
            <person name="Na H."/>
            <person name="Kennedy M."/>
            <person name="Barry K."/>
            <person name="Grigoriev I.V."/>
            <person name="Miller A.N."/>
            <person name="O'Donnell K."/>
            <person name="Stajich J.E."/>
            <person name="Bonito G."/>
        </authorList>
    </citation>
    <scope>NUCLEOTIDE SEQUENCE</scope>
    <source>
        <strain evidence="3">CK1249</strain>
    </source>
</reference>
<proteinExistence type="predicted"/>
<feature type="coiled-coil region" evidence="1">
    <location>
        <begin position="882"/>
        <end position="973"/>
    </location>
</feature>
<feature type="coiled-coil region" evidence="1">
    <location>
        <begin position="1407"/>
        <end position="1434"/>
    </location>
</feature>
<dbReference type="SUPFAM" id="SSF57997">
    <property type="entry name" value="Tropomyosin"/>
    <property type="match status" value="1"/>
</dbReference>
<feature type="compositionally biased region" description="Low complexity" evidence="2">
    <location>
        <begin position="270"/>
        <end position="285"/>
    </location>
</feature>
<feature type="compositionally biased region" description="Polar residues" evidence="2">
    <location>
        <begin position="219"/>
        <end position="233"/>
    </location>
</feature>
<protein>
    <submittedName>
        <fullName evidence="3">Uncharacterized protein</fullName>
    </submittedName>
</protein>
<dbReference type="PANTHER" id="PTHR47357">
    <property type="entry name" value="COP1-INTERACTIVE PROTEIN 1"/>
    <property type="match status" value="1"/>
</dbReference>
<feature type="coiled-coil region" evidence="1">
    <location>
        <begin position="1038"/>
        <end position="1076"/>
    </location>
</feature>
<feature type="compositionally biased region" description="Polar residues" evidence="2">
    <location>
        <begin position="111"/>
        <end position="130"/>
    </location>
</feature>
<evidence type="ECO:0000313" key="3">
    <source>
        <dbReference type="EMBL" id="KAF9953726.1"/>
    </source>
</evidence>
<dbReference type="OrthoDB" id="416344at2759"/>
<feature type="region of interest" description="Disordered" evidence="2">
    <location>
        <begin position="100"/>
        <end position="134"/>
    </location>
</feature>
<feature type="coiled-coil region" evidence="1">
    <location>
        <begin position="448"/>
        <end position="558"/>
    </location>
</feature>
<feature type="coiled-coil region" evidence="1">
    <location>
        <begin position="371"/>
        <end position="416"/>
    </location>
</feature>
<keyword evidence="4" id="KW-1185">Reference proteome</keyword>
<evidence type="ECO:0000256" key="2">
    <source>
        <dbReference type="SAM" id="MobiDB-lite"/>
    </source>
</evidence>